<keyword evidence="1" id="KW-0812">Transmembrane</keyword>
<dbReference type="Gene3D" id="3.60.10.10">
    <property type="entry name" value="Endonuclease/exonuclease/phosphatase"/>
    <property type="match status" value="1"/>
</dbReference>
<keyword evidence="3" id="KW-0378">Hydrolase</keyword>
<dbReference type="Pfam" id="PF03372">
    <property type="entry name" value="Exo_endo_phos"/>
    <property type="match status" value="1"/>
</dbReference>
<dbReference type="GO" id="GO:0006506">
    <property type="term" value="P:GPI anchor biosynthetic process"/>
    <property type="evidence" value="ECO:0007669"/>
    <property type="project" value="TreeGrafter"/>
</dbReference>
<organism evidence="3 4">
    <name type="scientific">Vagococcus bubulae</name>
    <dbReference type="NCBI Taxonomy" id="1977868"/>
    <lineage>
        <taxon>Bacteria</taxon>
        <taxon>Bacillati</taxon>
        <taxon>Bacillota</taxon>
        <taxon>Bacilli</taxon>
        <taxon>Lactobacillales</taxon>
        <taxon>Enterococcaceae</taxon>
        <taxon>Vagococcus</taxon>
    </lineage>
</organism>
<reference evidence="3 4" key="1">
    <citation type="submission" date="2017-05" db="EMBL/GenBank/DDBJ databases">
        <title>Vagococcus spp. assemblies.</title>
        <authorList>
            <person name="Gulvik C.A."/>
        </authorList>
    </citation>
    <scope>NUCLEOTIDE SEQUENCE [LARGE SCALE GENOMIC DNA]</scope>
    <source>
        <strain evidence="3 4">SS1994</strain>
    </source>
</reference>
<dbReference type="RefSeq" id="WP_125958404.1">
    <property type="nucleotide sequence ID" value="NZ_JAQEJV010000026.1"/>
</dbReference>
<protein>
    <submittedName>
        <fullName evidence="3">Endonuclease</fullName>
    </submittedName>
</protein>
<keyword evidence="4" id="KW-1185">Reference proteome</keyword>
<dbReference type="GO" id="GO:0004519">
    <property type="term" value="F:endonuclease activity"/>
    <property type="evidence" value="ECO:0007669"/>
    <property type="project" value="UniProtKB-KW"/>
</dbReference>
<dbReference type="OrthoDB" id="7616949at2"/>
<feature type="domain" description="Endonuclease/exonuclease/phosphatase" evidence="2">
    <location>
        <begin position="64"/>
        <end position="270"/>
    </location>
</feature>
<evidence type="ECO:0000259" key="2">
    <source>
        <dbReference type="Pfam" id="PF03372"/>
    </source>
</evidence>
<evidence type="ECO:0000313" key="4">
    <source>
        <dbReference type="Proteomes" id="UP000288490"/>
    </source>
</evidence>
<dbReference type="InterPro" id="IPR051916">
    <property type="entry name" value="GPI-anchor_lipid_remodeler"/>
</dbReference>
<keyword evidence="3" id="KW-0255">Endonuclease</keyword>
<keyword evidence="1" id="KW-1133">Transmembrane helix</keyword>
<dbReference type="Proteomes" id="UP000288490">
    <property type="component" value="Unassembled WGS sequence"/>
</dbReference>
<proteinExistence type="predicted"/>
<dbReference type="PANTHER" id="PTHR14859:SF1">
    <property type="entry name" value="PGAP2-INTERACTING PROTEIN"/>
    <property type="match status" value="1"/>
</dbReference>
<dbReference type="GO" id="GO:0016020">
    <property type="term" value="C:membrane"/>
    <property type="evidence" value="ECO:0007669"/>
    <property type="project" value="GOC"/>
</dbReference>
<accession>A0A429ZB50</accession>
<dbReference type="InterPro" id="IPR036691">
    <property type="entry name" value="Endo/exonu/phosph_ase_sf"/>
</dbReference>
<name>A0A429ZB50_9ENTE</name>
<feature type="transmembrane region" description="Helical" evidence="1">
    <location>
        <begin position="6"/>
        <end position="28"/>
    </location>
</feature>
<dbReference type="PANTHER" id="PTHR14859">
    <property type="entry name" value="CALCOFLUOR WHITE HYPERSENSITIVE PROTEIN PRECURSOR"/>
    <property type="match status" value="1"/>
</dbReference>
<comment type="caution">
    <text evidence="3">The sequence shown here is derived from an EMBL/GenBank/DDBJ whole genome shotgun (WGS) entry which is preliminary data.</text>
</comment>
<evidence type="ECO:0000256" key="1">
    <source>
        <dbReference type="SAM" id="Phobius"/>
    </source>
</evidence>
<dbReference type="SUPFAM" id="SSF56219">
    <property type="entry name" value="DNase I-like"/>
    <property type="match status" value="1"/>
</dbReference>
<sequence length="361" mass="40881">MKKLLMIILGIVMSLLSIVLLFIGYLSIKEYKPREVEAVTTTKGKNMLQQQTDISLLTLNIGYGGLSSSEDFFMDGGKNVQPKSKQLVEKNLAGITTMLKEHPSDIYLLQEVDLDSKRSYHINQKESLSNALHMPSTFAYNFNVPYVPFPIPPIGKVKSGIVTMTNATMREAKRIALPNPFSWPVRMANLKRALLETRFPISGSDKELVVFNLHLDAYDNGQGKIEQSKLLKKVLEEEYDKGNYVIAGGDFNQVFEGTQSFPKTGQKGWEPGNISSTDIPDHFSFSYDDTHPSVRVLNHAFTGDYNSSQVYVIDGFIVSDNINIKQTTIYDYQFKYTDHHPVQMTFQLQEKRLTQKSPKKD</sequence>
<dbReference type="AlphaFoldDB" id="A0A429ZB50"/>
<evidence type="ECO:0000313" key="3">
    <source>
        <dbReference type="EMBL" id="RST90922.1"/>
    </source>
</evidence>
<keyword evidence="3" id="KW-0540">Nuclease</keyword>
<gene>
    <name evidence="3" type="ORF">CBF36_10720</name>
</gene>
<keyword evidence="1" id="KW-0472">Membrane</keyword>
<dbReference type="EMBL" id="NGJT01000028">
    <property type="protein sequence ID" value="RST90922.1"/>
    <property type="molecule type" value="Genomic_DNA"/>
</dbReference>
<dbReference type="InterPro" id="IPR005135">
    <property type="entry name" value="Endo/exonuclease/phosphatase"/>
</dbReference>